<evidence type="ECO:0000256" key="1">
    <source>
        <dbReference type="ARBA" id="ARBA00004141"/>
    </source>
</evidence>
<keyword evidence="9" id="KW-1185">Reference proteome</keyword>
<accession>A0A6C2D0V5</accession>
<comment type="similarity">
    <text evidence="2">Belongs to the GtrA family.</text>
</comment>
<evidence type="ECO:0000256" key="4">
    <source>
        <dbReference type="ARBA" id="ARBA00022989"/>
    </source>
</evidence>
<name>A0A6C2D0V5_9RHOO</name>
<dbReference type="InterPro" id="IPR007267">
    <property type="entry name" value="GtrA_DPMS_TM"/>
</dbReference>
<gene>
    <name evidence="8" type="ORF">ETQ85_06470</name>
</gene>
<feature type="transmembrane region" description="Helical" evidence="6">
    <location>
        <begin position="71"/>
        <end position="93"/>
    </location>
</feature>
<evidence type="ECO:0000256" key="6">
    <source>
        <dbReference type="SAM" id="Phobius"/>
    </source>
</evidence>
<organism evidence="8 9">
    <name type="scientific">Zoogloea oleivorans</name>
    <dbReference type="NCBI Taxonomy" id="1552750"/>
    <lineage>
        <taxon>Bacteria</taxon>
        <taxon>Pseudomonadati</taxon>
        <taxon>Pseudomonadota</taxon>
        <taxon>Betaproteobacteria</taxon>
        <taxon>Rhodocyclales</taxon>
        <taxon>Zoogloeaceae</taxon>
        <taxon>Zoogloea</taxon>
    </lineage>
</organism>
<dbReference type="GO" id="GO:0000271">
    <property type="term" value="P:polysaccharide biosynthetic process"/>
    <property type="evidence" value="ECO:0007669"/>
    <property type="project" value="InterPro"/>
</dbReference>
<dbReference type="PANTHER" id="PTHR38459:SF1">
    <property type="entry name" value="PROPHAGE BACTOPRENOL-LINKED GLUCOSE TRANSLOCASE HOMOLOG"/>
    <property type="match status" value="1"/>
</dbReference>
<evidence type="ECO:0000256" key="3">
    <source>
        <dbReference type="ARBA" id="ARBA00022692"/>
    </source>
</evidence>
<dbReference type="EMBL" id="SDKK01000005">
    <property type="protein sequence ID" value="TYC60148.1"/>
    <property type="molecule type" value="Genomic_DNA"/>
</dbReference>
<dbReference type="InterPro" id="IPR051401">
    <property type="entry name" value="GtrA_CellWall_Glycosyl"/>
</dbReference>
<dbReference type="Pfam" id="PF04138">
    <property type="entry name" value="GtrA_DPMS_TM"/>
    <property type="match status" value="1"/>
</dbReference>
<keyword evidence="5 6" id="KW-0472">Membrane</keyword>
<dbReference type="OrthoDB" id="7926501at2"/>
<evidence type="ECO:0000313" key="9">
    <source>
        <dbReference type="Proteomes" id="UP000389128"/>
    </source>
</evidence>
<evidence type="ECO:0000313" key="8">
    <source>
        <dbReference type="EMBL" id="TYC60148.1"/>
    </source>
</evidence>
<dbReference type="Proteomes" id="UP000389128">
    <property type="component" value="Unassembled WGS sequence"/>
</dbReference>
<comment type="subcellular location">
    <subcellularLocation>
        <location evidence="1">Membrane</location>
        <topology evidence="1">Multi-pass membrane protein</topology>
    </subcellularLocation>
</comment>
<feature type="domain" description="GtrA/DPMS transmembrane" evidence="7">
    <location>
        <begin position="9"/>
        <end position="126"/>
    </location>
</feature>
<proteinExistence type="inferred from homology"/>
<protein>
    <submittedName>
        <fullName evidence="8">GtrA family protein</fullName>
    </submittedName>
</protein>
<dbReference type="AlphaFoldDB" id="A0A6C2D0V5"/>
<reference evidence="8 9" key="1">
    <citation type="submission" date="2019-01" db="EMBL/GenBank/DDBJ databases">
        <title>Zoogloea oleivorans genome sequencing and assembly.</title>
        <authorList>
            <person name="Tancsics A."/>
            <person name="Farkas M."/>
            <person name="Kriszt B."/>
            <person name="Maroti G."/>
            <person name="Horvath B."/>
        </authorList>
    </citation>
    <scope>NUCLEOTIDE SEQUENCE [LARGE SCALE GENOMIC DNA]</scope>
    <source>
        <strain evidence="8 9">Buc</strain>
    </source>
</reference>
<evidence type="ECO:0000256" key="2">
    <source>
        <dbReference type="ARBA" id="ARBA00009399"/>
    </source>
</evidence>
<dbReference type="PANTHER" id="PTHR38459">
    <property type="entry name" value="PROPHAGE BACTOPRENOL-LINKED GLUCOSE TRANSLOCASE HOMOLOG"/>
    <property type="match status" value="1"/>
</dbReference>
<sequence length="130" mass="14098">MLKRELAHFTLAGLVGYAADAGVLLLANPLIGPYFGRLASFVAAVFVTWIINRSLTFRNRRKYSSLYQEFAAYFITALAGGCASIGLYSLLIFNFKVSNLGLMAFVAAGSLAGMAINFLLSKHVVFKPHA</sequence>
<dbReference type="RefSeq" id="WP_148578238.1">
    <property type="nucleotide sequence ID" value="NZ_SDKK01000005.1"/>
</dbReference>
<feature type="transmembrane region" description="Helical" evidence="6">
    <location>
        <begin position="34"/>
        <end position="51"/>
    </location>
</feature>
<evidence type="ECO:0000259" key="7">
    <source>
        <dbReference type="Pfam" id="PF04138"/>
    </source>
</evidence>
<keyword evidence="4 6" id="KW-1133">Transmembrane helix</keyword>
<keyword evidence="3 6" id="KW-0812">Transmembrane</keyword>
<evidence type="ECO:0000256" key="5">
    <source>
        <dbReference type="ARBA" id="ARBA00023136"/>
    </source>
</evidence>
<feature type="transmembrane region" description="Helical" evidence="6">
    <location>
        <begin position="99"/>
        <end position="120"/>
    </location>
</feature>
<dbReference type="GO" id="GO:0005886">
    <property type="term" value="C:plasma membrane"/>
    <property type="evidence" value="ECO:0007669"/>
    <property type="project" value="TreeGrafter"/>
</dbReference>
<comment type="caution">
    <text evidence="8">The sequence shown here is derived from an EMBL/GenBank/DDBJ whole genome shotgun (WGS) entry which is preliminary data.</text>
</comment>